<evidence type="ECO:0000313" key="1">
    <source>
        <dbReference type="EMBL" id="KAK9044420.1"/>
    </source>
</evidence>
<proteinExistence type="predicted"/>
<protein>
    <submittedName>
        <fullName evidence="1">Uncharacterized protein</fullName>
    </submittedName>
</protein>
<organism evidence="1 2">
    <name type="scientific">Hibiscus sabdariffa</name>
    <name type="common">roselle</name>
    <dbReference type="NCBI Taxonomy" id="183260"/>
    <lineage>
        <taxon>Eukaryota</taxon>
        <taxon>Viridiplantae</taxon>
        <taxon>Streptophyta</taxon>
        <taxon>Embryophyta</taxon>
        <taxon>Tracheophyta</taxon>
        <taxon>Spermatophyta</taxon>
        <taxon>Magnoliopsida</taxon>
        <taxon>eudicotyledons</taxon>
        <taxon>Gunneridae</taxon>
        <taxon>Pentapetalae</taxon>
        <taxon>rosids</taxon>
        <taxon>malvids</taxon>
        <taxon>Malvales</taxon>
        <taxon>Malvaceae</taxon>
        <taxon>Malvoideae</taxon>
        <taxon>Hibiscus</taxon>
    </lineage>
</organism>
<comment type="caution">
    <text evidence="1">The sequence shown here is derived from an EMBL/GenBank/DDBJ whole genome shotgun (WGS) entry which is preliminary data.</text>
</comment>
<evidence type="ECO:0000313" key="2">
    <source>
        <dbReference type="Proteomes" id="UP001396334"/>
    </source>
</evidence>
<dbReference type="EMBL" id="JBBPBN010000002">
    <property type="protein sequence ID" value="KAK9044420.1"/>
    <property type="molecule type" value="Genomic_DNA"/>
</dbReference>
<name>A0ABR2U479_9ROSI</name>
<dbReference type="Proteomes" id="UP001396334">
    <property type="component" value="Unassembled WGS sequence"/>
</dbReference>
<gene>
    <name evidence="1" type="ORF">V6N11_058320</name>
</gene>
<keyword evidence="2" id="KW-1185">Reference proteome</keyword>
<sequence>MVGGFKGLSYAIVLLTHRRYSFEAQERCLLLAGYAGLPRFRHERPPCLAVRLAMPPRACAPCHPMCLMRNFPGAAWCDGAVQPGCCHPPVVAVARLLFPMCTRCLALSRPDTQPCTLGRETDDVLSPPVLAHSRPECYTLSSSVPWQAISALRL</sequence>
<reference evidence="1 2" key="1">
    <citation type="journal article" date="2024" name="G3 (Bethesda)">
        <title>Genome assembly of Hibiscus sabdariffa L. provides insights into metabolisms of medicinal natural products.</title>
        <authorList>
            <person name="Kim T."/>
        </authorList>
    </citation>
    <scope>NUCLEOTIDE SEQUENCE [LARGE SCALE GENOMIC DNA]</scope>
    <source>
        <strain evidence="1">TK-2024</strain>
        <tissue evidence="1">Old leaves</tissue>
    </source>
</reference>
<accession>A0ABR2U479</accession>